<evidence type="ECO:0000259" key="2">
    <source>
        <dbReference type="PROSITE" id="PS51671"/>
    </source>
</evidence>
<dbReference type="AlphaFoldDB" id="A0A1T4ZXG3"/>
<comment type="similarity">
    <text evidence="1">Belongs to the UPF0735 family.</text>
</comment>
<reference evidence="4" key="1">
    <citation type="submission" date="2017-02" db="EMBL/GenBank/DDBJ databases">
        <authorList>
            <person name="Varghese N."/>
            <person name="Submissions S."/>
        </authorList>
    </citation>
    <scope>NUCLEOTIDE SEQUENCE [LARGE SCALE GENOMIC DNA]</scope>
    <source>
        <strain evidence="4">ATCC 35199</strain>
    </source>
</reference>
<dbReference type="SUPFAM" id="SSF55021">
    <property type="entry name" value="ACT-like"/>
    <property type="match status" value="1"/>
</dbReference>
<evidence type="ECO:0000256" key="1">
    <source>
        <dbReference type="HAMAP-Rule" id="MF_00707"/>
    </source>
</evidence>
<dbReference type="RefSeq" id="WP_079588470.1">
    <property type="nucleotide sequence ID" value="NZ_DAMBHZ010000003.1"/>
</dbReference>
<dbReference type="Gene3D" id="3.30.70.260">
    <property type="match status" value="1"/>
</dbReference>
<evidence type="ECO:0000313" key="4">
    <source>
        <dbReference type="Proteomes" id="UP000243406"/>
    </source>
</evidence>
<sequence>MKKFLIIDSTILPSVYEKVVEAKEMLRTGKAKGITDAVKKLGISRSTFYKYKDHVFNVSEGMIGNKATVSFLLNHEPGVLSSILRILAENKANVLTISQDIPINKIANLSITFDMSSMELEMDAFLTILKRISGVVRVELIAME</sequence>
<organism evidence="3 4">
    <name type="scientific">Acetoanaerobium noterae</name>
    <dbReference type="NCBI Taxonomy" id="745369"/>
    <lineage>
        <taxon>Bacteria</taxon>
        <taxon>Bacillati</taxon>
        <taxon>Bacillota</taxon>
        <taxon>Clostridia</taxon>
        <taxon>Peptostreptococcales</taxon>
        <taxon>Filifactoraceae</taxon>
        <taxon>Acetoanaerobium</taxon>
    </lineage>
</organism>
<dbReference type="Proteomes" id="UP000243406">
    <property type="component" value="Unassembled WGS sequence"/>
</dbReference>
<protein>
    <recommendedName>
        <fullName evidence="1">UPF0735 ACT domain-containing protein SAMN02745120_0489</fullName>
    </recommendedName>
</protein>
<dbReference type="InterPro" id="IPR045865">
    <property type="entry name" value="ACT-like_dom_sf"/>
</dbReference>
<dbReference type="PROSITE" id="PS51671">
    <property type="entry name" value="ACT"/>
    <property type="match status" value="1"/>
</dbReference>
<evidence type="ECO:0000313" key="3">
    <source>
        <dbReference type="EMBL" id="SKB27217.1"/>
    </source>
</evidence>
<dbReference type="NCBIfam" id="NF003361">
    <property type="entry name" value="PRK04435.1"/>
    <property type="match status" value="1"/>
</dbReference>
<dbReference type="EMBL" id="FUYN01000001">
    <property type="protein sequence ID" value="SKB27217.1"/>
    <property type="molecule type" value="Genomic_DNA"/>
</dbReference>
<accession>A0A1T4ZXG3</accession>
<dbReference type="OrthoDB" id="9788773at2"/>
<dbReference type="InterPro" id="IPR008310">
    <property type="entry name" value="UPF0735_ACT_dom-cont"/>
</dbReference>
<dbReference type="CDD" id="cd04888">
    <property type="entry name" value="ACT_PheB-BS"/>
    <property type="match status" value="1"/>
</dbReference>
<proteinExistence type="inferred from homology"/>
<dbReference type="InterPro" id="IPR002912">
    <property type="entry name" value="ACT_dom"/>
</dbReference>
<name>A0A1T4ZXG3_9FIRM</name>
<dbReference type="PIRSF" id="PIRSF025624">
    <property type="entry name" value="ACT_PheB"/>
    <property type="match status" value="1"/>
</dbReference>
<feature type="domain" description="ACT" evidence="2">
    <location>
        <begin position="68"/>
        <end position="143"/>
    </location>
</feature>
<dbReference type="HAMAP" id="MF_00707">
    <property type="entry name" value="UPF0735"/>
    <property type="match status" value="1"/>
</dbReference>
<keyword evidence="4" id="KW-1185">Reference proteome</keyword>
<gene>
    <name evidence="3" type="ORF">SAMN02745120_0489</name>
</gene>
<dbReference type="Pfam" id="PF01842">
    <property type="entry name" value="ACT"/>
    <property type="match status" value="1"/>
</dbReference>